<reference evidence="4 5" key="1">
    <citation type="submission" date="2018-08" db="EMBL/GenBank/DDBJ databases">
        <title>A genome reference for cultivated species of the human gut microbiota.</title>
        <authorList>
            <person name="Zou Y."/>
            <person name="Xue W."/>
            <person name="Luo G."/>
        </authorList>
    </citation>
    <scope>NUCLEOTIDE SEQUENCE [LARGE SCALE GENOMIC DNA]</scope>
    <source>
        <strain evidence="4 5">AM43-11</strain>
    </source>
</reference>
<name>A0A413SJ38_9FIRM</name>
<dbReference type="CDD" id="cd03801">
    <property type="entry name" value="GT4_PimA-like"/>
    <property type="match status" value="1"/>
</dbReference>
<dbReference type="PANTHER" id="PTHR43179:SF7">
    <property type="entry name" value="RHAMNOSYLTRANSFERASE WBBL"/>
    <property type="match status" value="1"/>
</dbReference>
<dbReference type="Gene3D" id="3.90.550.10">
    <property type="entry name" value="Spore Coat Polysaccharide Biosynthesis Protein SpsA, Chain A"/>
    <property type="match status" value="1"/>
</dbReference>
<dbReference type="InterPro" id="IPR029044">
    <property type="entry name" value="Nucleotide-diphossugar_trans"/>
</dbReference>
<dbReference type="EMBL" id="QSFP01000007">
    <property type="protein sequence ID" value="RHA67619.1"/>
    <property type="molecule type" value="Genomic_DNA"/>
</dbReference>
<feature type="domain" description="Glycosyltransferase 2-like" evidence="2">
    <location>
        <begin position="760"/>
        <end position="895"/>
    </location>
</feature>
<dbReference type="SUPFAM" id="SSF53756">
    <property type="entry name" value="UDP-Glycosyltransferase/glycogen phosphorylase"/>
    <property type="match status" value="1"/>
</dbReference>
<comment type="caution">
    <text evidence="4">The sequence shown here is derived from an EMBL/GenBank/DDBJ whole genome shotgun (WGS) entry which is preliminary data.</text>
</comment>
<dbReference type="InterPro" id="IPR029063">
    <property type="entry name" value="SAM-dependent_MTases_sf"/>
</dbReference>
<sequence>MRENEKVYSDGDIENKIIEALNEGKSDRSICNMGGAAFHNFTDARENLINWYPFQKSSAILEIGAGMGALTGLLCQNADKVIALEQSPKRAEIIRKRHQSKHNLEVICDDVYTHDFKQKFDYILLIGVLEYVGINSEFEQPYHTLLKRIHELLKPTGKLLLAIENRFGLKYWCGAAEDHTGISFDGISGYKNNSYTTRYNKSGVCTFSKDELNVFFTTCGFENARWYYPLPDYKFPMAVFSDEHLPAQSDIEAIKFTYPMESELIANEKELYEDIISNKVFPFFANSFFVEVSKKYDEGIINHISYASLKRDYKKEYRLATLIDTSNQVIKKGLNASAEKHLREYQANTQVLQKRGIKMVPIEEQELGIVHQWQSLVRTDKVFQLLLKDGDWNGVCDLAEKLKESIIRSSENYQDIRCSIFGKDISFEKEELILANGYIDMTFVNSFWDGENLVFFDQEWNYSDIPLKYILYRAVKYAYRENQNISLKKINEYIGIDENMIQSFDNAENEMLSAMMDKQKCDMFDPNMYHDALTLQFKQKQFADGYQEVISRCEKVEGVLDNSERELEEKKRELEEKKRELEEKKRELEEKKRELEEKKQEIIFQNSRIVKTENEIKNLKQTICNKEGHIEQLLEVEREYEREKNSRTYRMALTFRKISTFFFPVDSKRRFFARLIGKGMRHPILMLKMINVRRIKNCFTILRTEDAASALNHFRLVEEYEKSRDIPVENVDIVPVTENKKTIEEYEVLHFKQYEKPLVSIVIPVYNQFEYTYNCLKSILMNSGECSYEVIIANDCSTDLTTQLGDVAKGINIINNKDNLRFLLNCNNAAKYAKGEYLLFLNNDTQVQQDWLQPLIDLMKKDTTIGMVGSKLIYADGYLQEAGGILWDDASAWNYGNRQNPNDSEFNFVHEVDYISGAAIMIRTKLWKEIGGFDERFVPAYCEDSDLAFEVRKHGYKVVYQPKSVVVHFEGISNGTDVTTGQKKYQVENQKKFYEKWKDELKQNHFPNGQDVFLARERGKGKKHILVIDHYVPQYDKDAGSKTTFMYLKMLVGKGYRITFLGDNFYQHEPYTTELQQMGIFVLYGPKYAEHWKEWLMENMQYFDIFYLNRPHITIKYIDFIKEHARGKIIYYGHDLHFLRIQREYELDGREEKLEESEKWKKQELYIMRQSNMNYYPSIVEEEAIHEIDSKIPVKAITAYVYEKFMNVTYEPEKREGILFVGGFGHAPNLDAVQWFLDKIYPDVYKNIKANFYIVGSKAPDEITHITTEGVIVKGFVSEEELKQLYNSCRLVVVPLRYGAGVKGKVVEALYYGIPVVTTSVGAEGIGGIENIAIVEDQEQKLVNAICEVYQNDDKLIEMSEKSQRYVREKFSTEAVWDIVKEDFE</sequence>
<dbReference type="Pfam" id="PF00535">
    <property type="entry name" value="Glycos_transf_2"/>
    <property type="match status" value="1"/>
</dbReference>
<dbReference type="Gene3D" id="6.10.250.3150">
    <property type="match status" value="1"/>
</dbReference>
<dbReference type="CDD" id="cd02440">
    <property type="entry name" value="AdoMet_MTases"/>
    <property type="match status" value="1"/>
</dbReference>
<evidence type="ECO:0000259" key="2">
    <source>
        <dbReference type="Pfam" id="PF00535"/>
    </source>
</evidence>
<keyword evidence="4" id="KW-0808">Transferase</keyword>
<feature type="coiled-coil region" evidence="1">
    <location>
        <begin position="546"/>
        <end position="646"/>
    </location>
</feature>
<evidence type="ECO:0000313" key="5">
    <source>
        <dbReference type="Proteomes" id="UP000284465"/>
    </source>
</evidence>
<dbReference type="Pfam" id="PF13692">
    <property type="entry name" value="Glyco_trans_1_4"/>
    <property type="match status" value="1"/>
</dbReference>
<dbReference type="SUPFAM" id="SSF53335">
    <property type="entry name" value="S-adenosyl-L-methionine-dependent methyltransferases"/>
    <property type="match status" value="1"/>
</dbReference>
<organism evidence="4 5">
    <name type="scientific">Roseburia intestinalis</name>
    <dbReference type="NCBI Taxonomy" id="166486"/>
    <lineage>
        <taxon>Bacteria</taxon>
        <taxon>Bacillati</taxon>
        <taxon>Bacillota</taxon>
        <taxon>Clostridia</taxon>
        <taxon>Lachnospirales</taxon>
        <taxon>Lachnospiraceae</taxon>
        <taxon>Roseburia</taxon>
    </lineage>
</organism>
<proteinExistence type="predicted"/>
<dbReference type="Gene3D" id="3.40.50.150">
    <property type="entry name" value="Vaccinia Virus protein VP39"/>
    <property type="match status" value="1"/>
</dbReference>
<dbReference type="SUPFAM" id="SSF53448">
    <property type="entry name" value="Nucleotide-diphospho-sugar transferases"/>
    <property type="match status" value="1"/>
</dbReference>
<dbReference type="GO" id="GO:0016740">
    <property type="term" value="F:transferase activity"/>
    <property type="evidence" value="ECO:0007669"/>
    <property type="project" value="UniProtKB-KW"/>
</dbReference>
<dbReference type="InterPro" id="IPR013217">
    <property type="entry name" value="Methyltransf_12"/>
</dbReference>
<protein>
    <submittedName>
        <fullName evidence="4">Glycosyltransferase</fullName>
    </submittedName>
</protein>
<evidence type="ECO:0000259" key="3">
    <source>
        <dbReference type="Pfam" id="PF08242"/>
    </source>
</evidence>
<evidence type="ECO:0000313" key="4">
    <source>
        <dbReference type="EMBL" id="RHA67619.1"/>
    </source>
</evidence>
<accession>A0A413SJ38</accession>
<dbReference type="Pfam" id="PF08242">
    <property type="entry name" value="Methyltransf_12"/>
    <property type="match status" value="1"/>
</dbReference>
<dbReference type="Gene3D" id="3.40.50.2000">
    <property type="entry name" value="Glycogen Phosphorylase B"/>
    <property type="match status" value="1"/>
</dbReference>
<keyword evidence="1" id="KW-0175">Coiled coil</keyword>
<feature type="domain" description="Methyltransferase type 12" evidence="3">
    <location>
        <begin position="61"/>
        <end position="159"/>
    </location>
</feature>
<evidence type="ECO:0000256" key="1">
    <source>
        <dbReference type="SAM" id="Coils"/>
    </source>
</evidence>
<dbReference type="CDD" id="cd04186">
    <property type="entry name" value="GT_2_like_c"/>
    <property type="match status" value="1"/>
</dbReference>
<gene>
    <name evidence="4" type="ORF">DW927_07790</name>
</gene>
<dbReference type="PANTHER" id="PTHR43179">
    <property type="entry name" value="RHAMNOSYLTRANSFERASE WBBL"/>
    <property type="match status" value="1"/>
</dbReference>
<dbReference type="RefSeq" id="WP_118591004.1">
    <property type="nucleotide sequence ID" value="NZ_QSFP01000007.1"/>
</dbReference>
<dbReference type="InterPro" id="IPR001173">
    <property type="entry name" value="Glyco_trans_2-like"/>
</dbReference>
<dbReference type="Proteomes" id="UP000284465">
    <property type="component" value="Unassembled WGS sequence"/>
</dbReference>